<keyword evidence="1" id="KW-1133">Transmembrane helix</keyword>
<evidence type="ECO:0000313" key="2">
    <source>
        <dbReference type="EMBL" id="KZS04531.1"/>
    </source>
</evidence>
<evidence type="ECO:0000256" key="1">
    <source>
        <dbReference type="SAM" id="Phobius"/>
    </source>
</evidence>
<name>A0A164LXN0_9CRUS</name>
<dbReference type="AlphaFoldDB" id="A0A164LXN0"/>
<dbReference type="EMBL" id="LRGB01003123">
    <property type="protein sequence ID" value="KZS04531.1"/>
    <property type="molecule type" value="Genomic_DNA"/>
</dbReference>
<feature type="transmembrane region" description="Helical" evidence="1">
    <location>
        <begin position="34"/>
        <end position="53"/>
    </location>
</feature>
<dbReference type="Proteomes" id="UP000076858">
    <property type="component" value="Unassembled WGS sequence"/>
</dbReference>
<proteinExistence type="predicted"/>
<organism evidence="2 3">
    <name type="scientific">Daphnia magna</name>
    <dbReference type="NCBI Taxonomy" id="35525"/>
    <lineage>
        <taxon>Eukaryota</taxon>
        <taxon>Metazoa</taxon>
        <taxon>Ecdysozoa</taxon>
        <taxon>Arthropoda</taxon>
        <taxon>Crustacea</taxon>
        <taxon>Branchiopoda</taxon>
        <taxon>Diplostraca</taxon>
        <taxon>Cladocera</taxon>
        <taxon>Anomopoda</taxon>
        <taxon>Daphniidae</taxon>
        <taxon>Daphnia</taxon>
    </lineage>
</organism>
<accession>A0A164LXN0</accession>
<keyword evidence="3" id="KW-1185">Reference proteome</keyword>
<evidence type="ECO:0000313" key="3">
    <source>
        <dbReference type="Proteomes" id="UP000076858"/>
    </source>
</evidence>
<gene>
    <name evidence="2" type="ORF">APZ42_032854</name>
</gene>
<protein>
    <submittedName>
        <fullName evidence="2">Uncharacterized protein</fullName>
    </submittedName>
</protein>
<keyword evidence="1" id="KW-0472">Membrane</keyword>
<keyword evidence="1" id="KW-0812">Transmembrane</keyword>
<sequence length="66" mass="7188">MGVFVNSATAATISHRLLPLDVGAPPFSFANRQIALRIMNAIGVVVVLWYNHYAKNTIRQSSSSKS</sequence>
<reference evidence="2 3" key="1">
    <citation type="submission" date="2016-03" db="EMBL/GenBank/DDBJ databases">
        <title>EvidentialGene: Evidence-directed Construction of Genes on Genomes.</title>
        <authorList>
            <person name="Gilbert D.G."/>
            <person name="Choi J.-H."/>
            <person name="Mockaitis K."/>
            <person name="Colbourne J."/>
            <person name="Pfrender M."/>
        </authorList>
    </citation>
    <scope>NUCLEOTIDE SEQUENCE [LARGE SCALE GENOMIC DNA]</scope>
    <source>
        <strain evidence="2 3">Xinb3</strain>
        <tissue evidence="2">Complete organism</tissue>
    </source>
</reference>
<comment type="caution">
    <text evidence="2">The sequence shown here is derived from an EMBL/GenBank/DDBJ whole genome shotgun (WGS) entry which is preliminary data.</text>
</comment>